<dbReference type="Pfam" id="PF00975">
    <property type="entry name" value="Thioesterase"/>
    <property type="match status" value="1"/>
</dbReference>
<evidence type="ECO:0000259" key="4">
    <source>
        <dbReference type="PROSITE" id="PS50075"/>
    </source>
</evidence>
<keyword evidence="6" id="KW-1185">Reference proteome</keyword>
<dbReference type="InterPro" id="IPR036736">
    <property type="entry name" value="ACP-like_sf"/>
</dbReference>
<dbReference type="Pfam" id="PF00501">
    <property type="entry name" value="AMP-binding"/>
    <property type="match status" value="1"/>
</dbReference>
<dbReference type="Pfam" id="PF00550">
    <property type="entry name" value="PP-binding"/>
    <property type="match status" value="1"/>
</dbReference>
<dbReference type="GO" id="GO:0043041">
    <property type="term" value="P:amino acid activation for nonribosomal peptide biosynthetic process"/>
    <property type="evidence" value="ECO:0007669"/>
    <property type="project" value="TreeGrafter"/>
</dbReference>
<dbReference type="CDD" id="cd19531">
    <property type="entry name" value="LCL_NRPS-like"/>
    <property type="match status" value="1"/>
</dbReference>
<proteinExistence type="predicted"/>
<feature type="domain" description="Carrier" evidence="4">
    <location>
        <begin position="989"/>
        <end position="1064"/>
    </location>
</feature>
<name>A0A173MCP9_9BACT</name>
<dbReference type="SUPFAM" id="SSF52777">
    <property type="entry name" value="CoA-dependent acyltransferases"/>
    <property type="match status" value="2"/>
</dbReference>
<dbReference type="SUPFAM" id="SSF53474">
    <property type="entry name" value="alpha/beta-Hydrolases"/>
    <property type="match status" value="1"/>
</dbReference>
<keyword evidence="2" id="KW-0596">Phosphopantetheine</keyword>
<dbReference type="FunFam" id="3.40.50.12780:FF:000012">
    <property type="entry name" value="Non-ribosomal peptide synthetase"/>
    <property type="match status" value="1"/>
</dbReference>
<dbReference type="RefSeq" id="WP_076380077.1">
    <property type="nucleotide sequence ID" value="NZ_AP017422.1"/>
</dbReference>
<dbReference type="GO" id="GO:0044550">
    <property type="term" value="P:secondary metabolite biosynthetic process"/>
    <property type="evidence" value="ECO:0007669"/>
    <property type="project" value="TreeGrafter"/>
</dbReference>
<dbReference type="Gene3D" id="1.10.1200.10">
    <property type="entry name" value="ACP-like"/>
    <property type="match status" value="1"/>
</dbReference>
<dbReference type="Gene3D" id="3.30.300.30">
    <property type="match status" value="1"/>
</dbReference>
<dbReference type="InterPro" id="IPR045851">
    <property type="entry name" value="AMP-bd_C_sf"/>
</dbReference>
<dbReference type="InterPro" id="IPR020806">
    <property type="entry name" value="PKS_PP-bd"/>
</dbReference>
<dbReference type="SMART" id="SM00823">
    <property type="entry name" value="PKS_PP"/>
    <property type="match status" value="1"/>
</dbReference>
<dbReference type="PANTHER" id="PTHR45527:SF1">
    <property type="entry name" value="FATTY ACID SYNTHASE"/>
    <property type="match status" value="1"/>
</dbReference>
<keyword evidence="3" id="KW-0597">Phosphoprotein</keyword>
<dbReference type="GO" id="GO:0005737">
    <property type="term" value="C:cytoplasm"/>
    <property type="evidence" value="ECO:0007669"/>
    <property type="project" value="TreeGrafter"/>
</dbReference>
<dbReference type="InterPro" id="IPR020845">
    <property type="entry name" value="AMP-binding_CS"/>
</dbReference>
<dbReference type="Gene3D" id="3.40.50.980">
    <property type="match status" value="2"/>
</dbReference>
<dbReference type="GO" id="GO:0003824">
    <property type="term" value="F:catalytic activity"/>
    <property type="evidence" value="ECO:0007669"/>
    <property type="project" value="InterPro"/>
</dbReference>
<evidence type="ECO:0000313" key="6">
    <source>
        <dbReference type="Proteomes" id="UP000186917"/>
    </source>
</evidence>
<dbReference type="PANTHER" id="PTHR45527">
    <property type="entry name" value="NONRIBOSOMAL PEPTIDE SYNTHETASE"/>
    <property type="match status" value="1"/>
</dbReference>
<dbReference type="InterPro" id="IPR029058">
    <property type="entry name" value="AB_hydrolase_fold"/>
</dbReference>
<dbReference type="InterPro" id="IPR001031">
    <property type="entry name" value="Thioesterase"/>
</dbReference>
<dbReference type="Proteomes" id="UP000186917">
    <property type="component" value="Unassembled WGS sequence"/>
</dbReference>
<evidence type="ECO:0000256" key="2">
    <source>
        <dbReference type="ARBA" id="ARBA00022450"/>
    </source>
</evidence>
<dbReference type="Gene3D" id="2.30.38.10">
    <property type="entry name" value="Luciferase, Domain 3"/>
    <property type="match status" value="1"/>
</dbReference>
<dbReference type="InterPro" id="IPR001242">
    <property type="entry name" value="Condensation_dom"/>
</dbReference>
<dbReference type="Gene3D" id="3.30.559.30">
    <property type="entry name" value="Nonribosomal peptide synthetase, condensation domain"/>
    <property type="match status" value="1"/>
</dbReference>
<comment type="cofactor">
    <cofactor evidence="1">
        <name>pantetheine 4'-phosphate</name>
        <dbReference type="ChEBI" id="CHEBI:47942"/>
    </cofactor>
</comment>
<dbReference type="PROSITE" id="PS00455">
    <property type="entry name" value="AMP_BINDING"/>
    <property type="match status" value="1"/>
</dbReference>
<dbReference type="SUPFAM" id="SSF56801">
    <property type="entry name" value="Acetyl-CoA synthetase-like"/>
    <property type="match status" value="1"/>
</dbReference>
<gene>
    <name evidence="5" type="ORF">SAMN05421788_105244</name>
</gene>
<dbReference type="STRING" id="477680.SAMN05421788_105244"/>
<dbReference type="InterPro" id="IPR009081">
    <property type="entry name" value="PP-bd_ACP"/>
</dbReference>
<accession>A0A173MCP9</accession>
<dbReference type="InterPro" id="IPR025110">
    <property type="entry name" value="AMP-bd_C"/>
</dbReference>
<dbReference type="OrthoDB" id="4317020at2"/>
<organism evidence="5 6">
    <name type="scientific">Filimonas lacunae</name>
    <dbReference type="NCBI Taxonomy" id="477680"/>
    <lineage>
        <taxon>Bacteria</taxon>
        <taxon>Pseudomonadati</taxon>
        <taxon>Bacteroidota</taxon>
        <taxon>Chitinophagia</taxon>
        <taxon>Chitinophagales</taxon>
        <taxon>Chitinophagaceae</taxon>
        <taxon>Filimonas</taxon>
    </lineage>
</organism>
<dbReference type="FunFam" id="3.40.50.980:FF:000001">
    <property type="entry name" value="Non-ribosomal peptide synthetase"/>
    <property type="match status" value="1"/>
</dbReference>
<dbReference type="Gene3D" id="3.30.559.10">
    <property type="entry name" value="Chloramphenicol acetyltransferase-like domain"/>
    <property type="match status" value="1"/>
</dbReference>
<evidence type="ECO:0000256" key="1">
    <source>
        <dbReference type="ARBA" id="ARBA00001957"/>
    </source>
</evidence>
<reference evidence="6" key="1">
    <citation type="submission" date="2017-01" db="EMBL/GenBank/DDBJ databases">
        <authorList>
            <person name="Varghese N."/>
            <person name="Submissions S."/>
        </authorList>
    </citation>
    <scope>NUCLEOTIDE SEQUENCE [LARGE SCALE GENOMIC DNA]</scope>
    <source>
        <strain evidence="6">DSM 21054</strain>
    </source>
</reference>
<dbReference type="GO" id="GO:0031177">
    <property type="term" value="F:phosphopantetheine binding"/>
    <property type="evidence" value="ECO:0007669"/>
    <property type="project" value="InterPro"/>
</dbReference>
<dbReference type="InterPro" id="IPR010071">
    <property type="entry name" value="AA_adenyl_dom"/>
</dbReference>
<dbReference type="Pfam" id="PF13193">
    <property type="entry name" value="AMP-binding_C"/>
    <property type="match status" value="1"/>
</dbReference>
<dbReference type="InterPro" id="IPR000873">
    <property type="entry name" value="AMP-dep_synth/lig_dom"/>
</dbReference>
<dbReference type="EMBL" id="FTOR01000005">
    <property type="protein sequence ID" value="SIT22134.1"/>
    <property type="molecule type" value="Genomic_DNA"/>
</dbReference>
<dbReference type="PROSITE" id="PS50075">
    <property type="entry name" value="CARRIER"/>
    <property type="match status" value="1"/>
</dbReference>
<dbReference type="Pfam" id="PF00668">
    <property type="entry name" value="Condensation"/>
    <property type="match status" value="1"/>
</dbReference>
<dbReference type="Gene3D" id="3.40.50.1820">
    <property type="entry name" value="alpha/beta hydrolase"/>
    <property type="match status" value="1"/>
</dbReference>
<evidence type="ECO:0000313" key="5">
    <source>
        <dbReference type="EMBL" id="SIT22134.1"/>
    </source>
</evidence>
<evidence type="ECO:0000256" key="3">
    <source>
        <dbReference type="ARBA" id="ARBA00022553"/>
    </source>
</evidence>
<dbReference type="KEGG" id="fln:FLA_1304"/>
<dbReference type="InterPro" id="IPR023213">
    <property type="entry name" value="CAT-like_dom_sf"/>
</dbReference>
<dbReference type="FunFam" id="1.10.1200.10:FF:000005">
    <property type="entry name" value="Nonribosomal peptide synthetase 1"/>
    <property type="match status" value="1"/>
</dbReference>
<dbReference type="SUPFAM" id="SSF47336">
    <property type="entry name" value="ACP-like"/>
    <property type="match status" value="1"/>
</dbReference>
<protein>
    <submittedName>
        <fullName evidence="5">Amino acid adenylation domain-containing protein</fullName>
    </submittedName>
</protein>
<sequence length="1341" mass="149027">MTGNVQFNPVAYDPLRGPEIEKVGFTNESQKEIYLSTLIGGADANRAYNECFALLLTGTLQVALLEEAIQQLFKRHEALRSSISANGEYVFVYAFSKVPIVHVDLSDMPAGKQQEVVKDIALQNAATTFDLLNGPLLLFHLVKLGEAKHQLIINIHHIIGDGWSVGVILQDLGKLYSAAVKGTATNLLPAPQMLPYAKTEMEAANGPQQQQIRNFWLQQFKAPLPELDMPTDFPRPAKRSYKSRRDDHGLPAALTHALKETGKKHGTSFITTLLVSFELFLYKVTGQTDIVLGLPAAGQSSTGNTGLVGHCVNLLPLRSSLNGDLTFAAYLQKRRSEILEAYEHQHITFGSLLKALNIPRDSSRVTLVPVVFNVDLGLDNDVQLEGLQHRLTSFPREYETFEVFVNISGNNDKITVEWSYNTQLFKPRTIQQFHETFERILQQIVENPAIPLKALSATDKAVGNEVSGRMNETGKSYPKEKALHELISAAAEQHLPKTAIRYAGKNITYQEVLTASNQLAHALIANGVKPGDRIGISLDRTPELVITLLAIMKAGAVFLPLDPSYPVSRTRYVLGDVAAQLMITSQKYAAQYDALKLLLTEELFADKELYAATAPVVPYAGNELIYILHTSGSTGQPKGVEVTHRNVVNLFTGMLKSPGITAADKLLAITSISFDIAYVELFLTLLAGAEIVLANADMAKDGRALLQVMEQENISMMQATPATWKMLIEAGWEKSLPIKIITGGEALSLHLARELLVRCEEVWNMYGPTETAIYATAKRVHQEDEIITIGKPVQNTQVFILDANMQPVPPGSIGEIYIGGEGVARGYINKSKLTAERFITNTLTSTNGKLYKTGDLGKLLPHAEIQCLGRSDQQIKIRGYRIEPEEVEYHLLGMPGVREAVVHAVQAGAEEVKLVAFVVVQGLTDADFDIKAAQWKEQLQALLPAYMVPQQVIRVTEIPLSPNGKTDKKQLGAIALQQLHQHHQRVMVLPETKEQKLLAEIWKDLLQLDKVSIHDDFFELGGHSLTAVSVMVRIEKETGVRLPIATLFEHETIAKLASLIEEKDVAVQWTSLVPIKSTGSKTPVYIIHGSGLNVLMFHSIIKNFAPDRPLYGIQALGLDGTDPEITSIEDVAARYIADMRQQNPDGPYIFLGYSLGGMIALEMSRQLEAIGKKVTMLGMIDTYVDNVALFDSRKMQLVKKVLRQFPKILFFAGSFFRYPQDTILYQLKSIKGRFQKLLMGGTEEKMITADQSFQEKIYEEYDRAYLEYRLAPYHKAIHLFKVKKKLYYLDDPMYMGWKPFAKGGLFIHDLPGDHKTFIEHPNEVKFVAVLEKAIETAESNG</sequence>
<dbReference type="NCBIfam" id="TIGR01733">
    <property type="entry name" value="AA-adenyl-dom"/>
    <property type="match status" value="1"/>
</dbReference>